<dbReference type="AlphaFoldDB" id="A0AAT9HAR8"/>
<accession>A0AAT9HAR8</accession>
<evidence type="ECO:0000256" key="1">
    <source>
        <dbReference type="SAM" id="MobiDB-lite"/>
    </source>
</evidence>
<gene>
    <name evidence="2" type="ORF">SHKM778_08540</name>
</gene>
<proteinExistence type="predicted"/>
<feature type="compositionally biased region" description="Low complexity" evidence="1">
    <location>
        <begin position="1"/>
        <end position="29"/>
    </location>
</feature>
<feature type="compositionally biased region" description="Pro residues" evidence="1">
    <location>
        <begin position="185"/>
        <end position="202"/>
    </location>
</feature>
<name>A0AAT9HAR8_9ACTN</name>
<dbReference type="EMBL" id="AP035768">
    <property type="protein sequence ID" value="BFO14466.1"/>
    <property type="molecule type" value="Genomic_DNA"/>
</dbReference>
<feature type="compositionally biased region" description="Low complexity" evidence="1">
    <location>
        <begin position="236"/>
        <end position="247"/>
    </location>
</feature>
<feature type="compositionally biased region" description="Basic and acidic residues" evidence="1">
    <location>
        <begin position="52"/>
        <end position="61"/>
    </location>
</feature>
<organism evidence="2">
    <name type="scientific">Streptomyces haneummycinicus</name>
    <dbReference type="NCBI Taxonomy" id="3074435"/>
    <lineage>
        <taxon>Bacteria</taxon>
        <taxon>Bacillati</taxon>
        <taxon>Actinomycetota</taxon>
        <taxon>Actinomycetes</taxon>
        <taxon>Kitasatosporales</taxon>
        <taxon>Streptomycetaceae</taxon>
        <taxon>Streptomyces</taxon>
    </lineage>
</organism>
<reference evidence="2" key="2">
    <citation type="submission" date="2024-07" db="EMBL/GenBank/DDBJ databases">
        <title>Streptomyces haneummycinica sp. nov., a new antibiotic-producing actinobacterium isolated from marine sediment.</title>
        <authorList>
            <person name="Uemura M."/>
            <person name="Hamada M."/>
            <person name="Hirano S."/>
            <person name="Kobayashi K."/>
            <person name="Ohshiro T."/>
            <person name="Kobayashi T."/>
            <person name="Terahara T."/>
        </authorList>
    </citation>
    <scope>NUCLEOTIDE SEQUENCE</scope>
    <source>
        <strain evidence="2">KM77-8</strain>
    </source>
</reference>
<sequence length="247" mass="25604">MSGQEPPAGSGPGAAAPGGTTPGGTAPDEAAPEDGSAEETEERDQPQNAWSARRDLVDHSPRTMKVGAHSRFGGGYAAGDQHGVSGGRVTGDVVMGSKTVHHWSFPGLSTAAASASGEIPRRTLERLAASFVTAGDTFDGLVERLRRERVLVLSGARFTGRRTAALMLLHRLGATPCWRWTVTPHPVPSPTGSPPATTPPTPRTRSRAMSAPADTSCATSRPAAATPCARPICSAPRTGSPSRTRTR</sequence>
<feature type="compositionally biased region" description="Acidic residues" evidence="1">
    <location>
        <begin position="30"/>
        <end position="42"/>
    </location>
</feature>
<reference evidence="2" key="1">
    <citation type="submission" date="2024-06" db="EMBL/GenBank/DDBJ databases">
        <authorList>
            <consortium name="consrtm"/>
            <person name="Uemura M."/>
            <person name="Terahara T."/>
        </authorList>
    </citation>
    <scope>NUCLEOTIDE SEQUENCE</scope>
    <source>
        <strain evidence="2">KM77-8</strain>
    </source>
</reference>
<protein>
    <submittedName>
        <fullName evidence="2">Uncharacterized protein</fullName>
    </submittedName>
</protein>
<evidence type="ECO:0000313" key="2">
    <source>
        <dbReference type="EMBL" id="BFO14466.1"/>
    </source>
</evidence>
<feature type="region of interest" description="Disordered" evidence="1">
    <location>
        <begin position="185"/>
        <end position="247"/>
    </location>
</feature>
<feature type="region of interest" description="Disordered" evidence="1">
    <location>
        <begin position="1"/>
        <end position="72"/>
    </location>
</feature>